<evidence type="ECO:0000259" key="9">
    <source>
        <dbReference type="Pfam" id="PF12704"/>
    </source>
</evidence>
<name>A0A4Q1SCC0_9BACT</name>
<feature type="domain" description="ABC3 transporter permease C-terminal" evidence="8">
    <location>
        <begin position="760"/>
        <end position="870"/>
    </location>
</feature>
<dbReference type="Pfam" id="PF02687">
    <property type="entry name" value="FtsX"/>
    <property type="match status" value="2"/>
</dbReference>
<evidence type="ECO:0000259" key="8">
    <source>
        <dbReference type="Pfam" id="PF02687"/>
    </source>
</evidence>
<feature type="domain" description="MacB-like periplasmic core" evidence="9">
    <location>
        <begin position="84"/>
        <end position="313"/>
    </location>
</feature>
<reference evidence="10 11" key="1">
    <citation type="journal article" date="2016" name="Int. J. Syst. Evol. Microbiol.">
        <title>Acidipila dinghuensis sp. nov., an acidobacterium isolated from forest soil.</title>
        <authorList>
            <person name="Jiang Y.W."/>
            <person name="Wang J."/>
            <person name="Chen M.H."/>
            <person name="Lv Y.Y."/>
            <person name="Qiu L.H."/>
        </authorList>
    </citation>
    <scope>NUCLEOTIDE SEQUENCE [LARGE SCALE GENOMIC DNA]</scope>
    <source>
        <strain evidence="10 11">DHOF10</strain>
    </source>
</reference>
<accession>A0A4Q1SCC0</accession>
<feature type="domain" description="ABC3 transporter permease C-terminal" evidence="8">
    <location>
        <begin position="357"/>
        <end position="478"/>
    </location>
</feature>
<dbReference type="InterPro" id="IPR050250">
    <property type="entry name" value="Macrolide_Exporter_MacB"/>
</dbReference>
<dbReference type="EMBL" id="SDMK01000002">
    <property type="protein sequence ID" value="RXS94876.1"/>
    <property type="molecule type" value="Genomic_DNA"/>
</dbReference>
<organism evidence="10 11">
    <name type="scientific">Silvibacterium dinghuense</name>
    <dbReference type="NCBI Taxonomy" id="1560006"/>
    <lineage>
        <taxon>Bacteria</taxon>
        <taxon>Pseudomonadati</taxon>
        <taxon>Acidobacteriota</taxon>
        <taxon>Terriglobia</taxon>
        <taxon>Terriglobales</taxon>
        <taxon>Acidobacteriaceae</taxon>
        <taxon>Silvibacterium</taxon>
    </lineage>
</organism>
<gene>
    <name evidence="10" type="ORF">ESZ00_09540</name>
</gene>
<keyword evidence="3 7" id="KW-0812">Transmembrane</keyword>
<keyword evidence="4 7" id="KW-1133">Transmembrane helix</keyword>
<feature type="transmembrane region" description="Helical" evidence="7">
    <location>
        <begin position="843"/>
        <end position="864"/>
    </location>
</feature>
<evidence type="ECO:0000256" key="5">
    <source>
        <dbReference type="ARBA" id="ARBA00023136"/>
    </source>
</evidence>
<evidence type="ECO:0000313" key="11">
    <source>
        <dbReference type="Proteomes" id="UP000290253"/>
    </source>
</evidence>
<comment type="similarity">
    <text evidence="6">Belongs to the ABC-4 integral membrane protein family.</text>
</comment>
<feature type="transmembrane region" description="Helical" evidence="7">
    <location>
        <begin position="406"/>
        <end position="432"/>
    </location>
</feature>
<feature type="transmembrane region" description="Helical" evidence="7">
    <location>
        <begin position="752"/>
        <end position="776"/>
    </location>
</feature>
<dbReference type="RefSeq" id="WP_129208046.1">
    <property type="nucleotide sequence ID" value="NZ_BMGU01000003.1"/>
</dbReference>
<evidence type="ECO:0000256" key="6">
    <source>
        <dbReference type="ARBA" id="ARBA00038076"/>
    </source>
</evidence>
<sequence length="879" mass="96069">MMRRKQMLKLLDEEILEHLERETQDNIDRGMPPESARYAALRKFGNVTRVKEQTHEVWSLTWLEQFLQDIRFGVRTLSHSPSLTIAAVLAIALGVGMNVGIFSVINGLALRLLPIPRAQEVLSISQVIQFHDHGTRFVHNNGGYFSWSEYRDYRDHNHTLSGIAAYEPYVEATLAGGSAHRIMGSLASCNYFDVLQEHPTLGRGFVEADCTARESNGVVVLSESMWRNQFAADPALIGKPIILNRTPFTVIGIARSGFIGTDLIPSDFWVPVTMQTALEPGENRLANDNMSWLALLGRMRPSSTLDEVRAELNVIAQRINRQYPGRTISLVIHTARFFSSPEERQVLIPVSSVILAAFALVLLIACTNVSNLLLARASMRQREMALRLSLGAGRGRLIRQLLTESLLLSLAGGVLGSIIACCLFPGLTRFVTSHLPSDFPVVSINVAPDLHVLMYALLLTVCTGIAFGLVPALHSTRTDLNGSMKSDGAYAVSGKRSSRLLLKTLVSSQVAVCMVLLLAAGLLLRGLYYAQTVDPGFEMNGVATSVLDLKSQGYDQPQATQFMMQFTERLRSIPGVTEVAQAESAPLAHDFSVDHFTLPGHSDQIPIEYNEVTPSYFSLLRMPIIRGRNFTSSETQSSPGVIVTESTARQLWPQQDPLGKVLREGNGHVHTVIGVVRDAQVSHLGESTSNYLYYPFSPEYDGHGSVLVRYAADFSDTARSMTTAAHAIDRNAAVDVTRLSDYLEVWRTPSRIVAGLASSLGALALLLCSIGVYGMVSFSVSRSIREIGIRLALGADKKAIMRHVLWQAMKPVLIGGAAGVILCSMISSVLASMMFGIGAHDPVAFVSVPCFLLGIAVLATLIPARRAMDVDPSITLRCE</sequence>
<dbReference type="Pfam" id="PF12704">
    <property type="entry name" value="MacB_PCD"/>
    <property type="match status" value="2"/>
</dbReference>
<feature type="transmembrane region" description="Helical" evidence="7">
    <location>
        <begin position="83"/>
        <end position="105"/>
    </location>
</feature>
<dbReference type="GO" id="GO:0022857">
    <property type="term" value="F:transmembrane transporter activity"/>
    <property type="evidence" value="ECO:0007669"/>
    <property type="project" value="TreeGrafter"/>
</dbReference>
<dbReference type="PANTHER" id="PTHR30572">
    <property type="entry name" value="MEMBRANE COMPONENT OF TRANSPORTER-RELATED"/>
    <property type="match status" value="1"/>
</dbReference>
<comment type="subcellular location">
    <subcellularLocation>
        <location evidence="1">Cell membrane</location>
        <topology evidence="1">Multi-pass membrane protein</topology>
    </subcellularLocation>
</comment>
<evidence type="ECO:0000256" key="7">
    <source>
        <dbReference type="SAM" id="Phobius"/>
    </source>
</evidence>
<evidence type="ECO:0000256" key="1">
    <source>
        <dbReference type="ARBA" id="ARBA00004651"/>
    </source>
</evidence>
<dbReference type="PANTHER" id="PTHR30572:SF4">
    <property type="entry name" value="ABC TRANSPORTER PERMEASE YTRF"/>
    <property type="match status" value="1"/>
</dbReference>
<evidence type="ECO:0000256" key="3">
    <source>
        <dbReference type="ARBA" id="ARBA00022692"/>
    </source>
</evidence>
<evidence type="ECO:0000256" key="2">
    <source>
        <dbReference type="ARBA" id="ARBA00022475"/>
    </source>
</evidence>
<dbReference type="InterPro" id="IPR017800">
    <property type="entry name" value="ADOP"/>
</dbReference>
<feature type="transmembrane region" description="Helical" evidence="7">
    <location>
        <begin position="452"/>
        <end position="473"/>
    </location>
</feature>
<protein>
    <submittedName>
        <fullName evidence="10">ABC transporter permease</fullName>
    </submittedName>
</protein>
<dbReference type="NCBIfam" id="NF038403">
    <property type="entry name" value="perm_prefix_1"/>
    <property type="match status" value="1"/>
</dbReference>
<feature type="transmembrane region" description="Helical" evidence="7">
    <location>
        <begin position="812"/>
        <end position="837"/>
    </location>
</feature>
<dbReference type="AlphaFoldDB" id="A0A4Q1SCC0"/>
<feature type="transmembrane region" description="Helical" evidence="7">
    <location>
        <begin position="505"/>
        <end position="528"/>
    </location>
</feature>
<dbReference type="InterPro" id="IPR025857">
    <property type="entry name" value="MacB_PCD"/>
</dbReference>
<dbReference type="Proteomes" id="UP000290253">
    <property type="component" value="Unassembled WGS sequence"/>
</dbReference>
<dbReference type="NCBIfam" id="TIGR03434">
    <property type="entry name" value="ADOP"/>
    <property type="match status" value="1"/>
</dbReference>
<dbReference type="GO" id="GO:0005886">
    <property type="term" value="C:plasma membrane"/>
    <property type="evidence" value="ECO:0007669"/>
    <property type="project" value="UniProtKB-SubCell"/>
</dbReference>
<evidence type="ECO:0000313" key="10">
    <source>
        <dbReference type="EMBL" id="RXS94876.1"/>
    </source>
</evidence>
<dbReference type="InterPro" id="IPR003838">
    <property type="entry name" value="ABC3_permease_C"/>
</dbReference>
<evidence type="ECO:0000256" key="4">
    <source>
        <dbReference type="ARBA" id="ARBA00022989"/>
    </source>
</evidence>
<dbReference type="OrthoDB" id="100761at2"/>
<dbReference type="InterPro" id="IPR047928">
    <property type="entry name" value="Perm_prefix_1"/>
</dbReference>
<feature type="domain" description="MacB-like periplasmic core" evidence="9">
    <location>
        <begin position="561"/>
        <end position="697"/>
    </location>
</feature>
<proteinExistence type="inferred from homology"/>
<keyword evidence="5 7" id="KW-0472">Membrane</keyword>
<comment type="caution">
    <text evidence="10">The sequence shown here is derived from an EMBL/GenBank/DDBJ whole genome shotgun (WGS) entry which is preliminary data.</text>
</comment>
<keyword evidence="11" id="KW-1185">Reference proteome</keyword>
<keyword evidence="2" id="KW-1003">Cell membrane</keyword>
<feature type="transmembrane region" description="Helical" evidence="7">
    <location>
        <begin position="346"/>
        <end position="374"/>
    </location>
</feature>